<dbReference type="EMBL" id="OZ034813">
    <property type="protein sequence ID" value="CAL1354524.1"/>
    <property type="molecule type" value="Genomic_DNA"/>
</dbReference>
<evidence type="ECO:0000313" key="8">
    <source>
        <dbReference type="Proteomes" id="UP001497516"/>
    </source>
</evidence>
<evidence type="ECO:0000256" key="3">
    <source>
        <dbReference type="ARBA" id="ARBA00022577"/>
    </source>
</evidence>
<reference evidence="7 8" key="1">
    <citation type="submission" date="2024-04" db="EMBL/GenBank/DDBJ databases">
        <authorList>
            <person name="Fracassetti M."/>
        </authorList>
    </citation>
    <scope>NUCLEOTIDE SEQUENCE [LARGE SCALE GENOMIC DNA]</scope>
</reference>
<organism evidence="7 8">
    <name type="scientific">Linum trigynum</name>
    <dbReference type="NCBI Taxonomy" id="586398"/>
    <lineage>
        <taxon>Eukaryota</taxon>
        <taxon>Viridiplantae</taxon>
        <taxon>Streptophyta</taxon>
        <taxon>Embryophyta</taxon>
        <taxon>Tracheophyta</taxon>
        <taxon>Spermatophyta</taxon>
        <taxon>Magnoliopsida</taxon>
        <taxon>eudicotyledons</taxon>
        <taxon>Gunneridae</taxon>
        <taxon>Pentapetalae</taxon>
        <taxon>rosids</taxon>
        <taxon>fabids</taxon>
        <taxon>Malpighiales</taxon>
        <taxon>Linaceae</taxon>
        <taxon>Linum</taxon>
    </lineage>
</organism>
<dbReference type="AlphaFoldDB" id="A0AAV2CEZ6"/>
<comment type="similarity">
    <text evidence="1">Belongs to the DEFL family.</text>
</comment>
<evidence type="ECO:0000313" key="7">
    <source>
        <dbReference type="EMBL" id="CAL1354524.1"/>
    </source>
</evidence>
<feature type="chain" id="PRO_5043685132" evidence="6">
    <location>
        <begin position="19"/>
        <end position="80"/>
    </location>
</feature>
<evidence type="ECO:0000256" key="5">
    <source>
        <dbReference type="ARBA" id="ARBA00023157"/>
    </source>
</evidence>
<evidence type="ECO:0000256" key="2">
    <source>
        <dbReference type="ARBA" id="ARBA00022529"/>
    </source>
</evidence>
<keyword evidence="4" id="KW-0611">Plant defense</keyword>
<sequence>MTKICLTFWFVLILLVSGGRIMSVKKAGADKTCGNQLYGTGCTPDDCYQKCVDYGGAGHIGICIPQQDSSDFPCFCLYQC</sequence>
<name>A0AAV2CEZ6_9ROSI</name>
<gene>
    <name evidence="7" type="ORF">LTRI10_LOCUS2327</name>
</gene>
<dbReference type="Pfam" id="PF25052">
    <property type="entry name" value="AtDEF-like"/>
    <property type="match status" value="1"/>
</dbReference>
<protein>
    <submittedName>
        <fullName evidence="7">Uncharacterized protein</fullName>
    </submittedName>
</protein>
<keyword evidence="2" id="KW-0929">Antimicrobial</keyword>
<keyword evidence="8" id="KW-1185">Reference proteome</keyword>
<proteinExistence type="inferred from homology"/>
<dbReference type="InterPro" id="IPR010851">
    <property type="entry name" value="DEFL"/>
</dbReference>
<accession>A0AAV2CEZ6</accession>
<keyword evidence="6" id="KW-0732">Signal</keyword>
<evidence type="ECO:0000256" key="6">
    <source>
        <dbReference type="SAM" id="SignalP"/>
    </source>
</evidence>
<feature type="signal peptide" evidence="6">
    <location>
        <begin position="1"/>
        <end position="18"/>
    </location>
</feature>
<evidence type="ECO:0000256" key="4">
    <source>
        <dbReference type="ARBA" id="ARBA00022821"/>
    </source>
</evidence>
<evidence type="ECO:0000256" key="1">
    <source>
        <dbReference type="ARBA" id="ARBA00006722"/>
    </source>
</evidence>
<dbReference type="Proteomes" id="UP001497516">
    <property type="component" value="Chromosome 1"/>
</dbReference>
<dbReference type="GO" id="GO:0050832">
    <property type="term" value="P:defense response to fungus"/>
    <property type="evidence" value="ECO:0007669"/>
    <property type="project" value="UniProtKB-KW"/>
</dbReference>
<keyword evidence="3" id="KW-0295">Fungicide</keyword>
<dbReference type="GO" id="GO:0031640">
    <property type="term" value="P:killing of cells of another organism"/>
    <property type="evidence" value="ECO:0007669"/>
    <property type="project" value="UniProtKB-KW"/>
</dbReference>
<keyword evidence="5" id="KW-1015">Disulfide bond</keyword>